<dbReference type="PANTHER" id="PTHR43416:SF5">
    <property type="entry name" value="DIHYDROLIPOYLLYSINE-RESIDUE SUCCINYLTRANSFERASE COMPONENT OF 2-OXOGLUTARATE DEHYDROGENASE COMPLEX, MITOCHONDRIAL"/>
    <property type="match status" value="1"/>
</dbReference>
<dbReference type="PROSITE" id="PS00189">
    <property type="entry name" value="LIPOYL"/>
    <property type="match status" value="1"/>
</dbReference>
<reference evidence="15" key="1">
    <citation type="submission" date="2022-08" db="EMBL/GenBank/DDBJ databases">
        <title>Novel Bdellovibrio Species Isolated from Svalbard: Designation Bdellovibrio svalbardensis.</title>
        <authorList>
            <person name="Mitchell R.J."/>
            <person name="Choi S.Y."/>
        </authorList>
    </citation>
    <scope>NUCLEOTIDE SEQUENCE</scope>
    <source>
        <strain evidence="15">PAP01</strain>
    </source>
</reference>
<dbReference type="Pfam" id="PF00364">
    <property type="entry name" value="Biotin_lipoyl"/>
    <property type="match status" value="1"/>
</dbReference>
<feature type="compositionally biased region" description="Low complexity" evidence="12">
    <location>
        <begin position="87"/>
        <end position="113"/>
    </location>
</feature>
<feature type="region of interest" description="Disordered" evidence="12">
    <location>
        <begin position="87"/>
        <end position="165"/>
    </location>
</feature>
<keyword evidence="9 11" id="KW-0012">Acyltransferase</keyword>
<dbReference type="Proteomes" id="UP001152321">
    <property type="component" value="Unassembled WGS sequence"/>
</dbReference>
<accession>A0ABT6DJ42</accession>
<proteinExistence type="inferred from homology"/>
<protein>
    <recommendedName>
        <fullName evidence="5 11">Dihydrolipoyllysine-residue succinyltransferase component of 2-oxoglutarate dehydrogenase complex</fullName>
        <ecNumber evidence="4 11">2.3.1.61</ecNumber>
    </recommendedName>
    <alternativeName>
        <fullName evidence="11">2-oxoglutarate dehydrogenase complex component E2</fullName>
    </alternativeName>
</protein>
<evidence type="ECO:0000256" key="2">
    <source>
        <dbReference type="ARBA" id="ARBA00005145"/>
    </source>
</evidence>
<gene>
    <name evidence="15" type="primary">odhB</name>
    <name evidence="15" type="ORF">NWE73_05880</name>
</gene>
<name>A0ABT6DJ42_9BACT</name>
<dbReference type="InterPro" id="IPR023213">
    <property type="entry name" value="CAT-like_dom_sf"/>
</dbReference>
<evidence type="ECO:0000256" key="5">
    <source>
        <dbReference type="ARBA" id="ARBA00019511"/>
    </source>
</evidence>
<dbReference type="InterPro" id="IPR003016">
    <property type="entry name" value="2-oxoA_DH_lipoyl-BS"/>
</dbReference>
<dbReference type="NCBIfam" id="NF004309">
    <property type="entry name" value="PRK05704.1"/>
    <property type="match status" value="1"/>
</dbReference>
<dbReference type="EC" id="2.3.1.61" evidence="4 11"/>
<dbReference type="NCBIfam" id="TIGR01347">
    <property type="entry name" value="sucB"/>
    <property type="match status" value="1"/>
</dbReference>
<evidence type="ECO:0000256" key="4">
    <source>
        <dbReference type="ARBA" id="ARBA00012945"/>
    </source>
</evidence>
<keyword evidence="6 11" id="KW-0816">Tricarboxylic acid cycle</keyword>
<organism evidence="15 16">
    <name type="scientific">Bdellovibrio svalbardensis</name>
    <dbReference type="NCBI Taxonomy" id="2972972"/>
    <lineage>
        <taxon>Bacteria</taxon>
        <taxon>Pseudomonadati</taxon>
        <taxon>Bdellovibrionota</taxon>
        <taxon>Bdellovibrionia</taxon>
        <taxon>Bdellovibrionales</taxon>
        <taxon>Pseudobdellovibrionaceae</taxon>
        <taxon>Bdellovibrio</taxon>
    </lineage>
</organism>
<dbReference type="Gene3D" id="4.10.320.10">
    <property type="entry name" value="E3-binding domain"/>
    <property type="match status" value="1"/>
</dbReference>
<dbReference type="RefSeq" id="WP_277577360.1">
    <property type="nucleotide sequence ID" value="NZ_JANRMI010000002.1"/>
</dbReference>
<dbReference type="SUPFAM" id="SSF52777">
    <property type="entry name" value="CoA-dependent acyltransferases"/>
    <property type="match status" value="1"/>
</dbReference>
<comment type="pathway">
    <text evidence="2 11">Amino-acid degradation; L-lysine degradation via saccharopine pathway; glutaryl-CoA from L-lysine: step 6/6.</text>
</comment>
<dbReference type="GO" id="GO:0004149">
    <property type="term" value="F:dihydrolipoyllysine-residue succinyltransferase activity"/>
    <property type="evidence" value="ECO:0007669"/>
    <property type="project" value="UniProtKB-EC"/>
</dbReference>
<feature type="compositionally biased region" description="Low complexity" evidence="12">
    <location>
        <begin position="150"/>
        <end position="165"/>
    </location>
</feature>
<dbReference type="PANTHER" id="PTHR43416">
    <property type="entry name" value="DIHYDROLIPOYLLYSINE-RESIDUE SUCCINYLTRANSFERASE COMPONENT OF 2-OXOGLUTARATE DEHYDROGENASE COMPLEX, MITOCHONDRIAL-RELATED"/>
    <property type="match status" value="1"/>
</dbReference>
<keyword evidence="16" id="KW-1185">Reference proteome</keyword>
<comment type="catalytic activity">
    <reaction evidence="10 11">
        <text>N(6)-[(R)-dihydrolipoyl]-L-lysyl-[protein] + succinyl-CoA = N(6)-[(R)-S(8)-succinyldihydrolipoyl]-L-lysyl-[protein] + CoA</text>
        <dbReference type="Rhea" id="RHEA:15213"/>
        <dbReference type="Rhea" id="RHEA-COMP:10475"/>
        <dbReference type="Rhea" id="RHEA-COMP:20092"/>
        <dbReference type="ChEBI" id="CHEBI:57287"/>
        <dbReference type="ChEBI" id="CHEBI:57292"/>
        <dbReference type="ChEBI" id="CHEBI:83100"/>
        <dbReference type="ChEBI" id="CHEBI:83120"/>
        <dbReference type="EC" id="2.3.1.61"/>
    </reaction>
</comment>
<dbReference type="SUPFAM" id="SSF51230">
    <property type="entry name" value="Single hybrid motif"/>
    <property type="match status" value="1"/>
</dbReference>
<feature type="domain" description="Peripheral subunit-binding (PSBD)" evidence="14">
    <location>
        <begin position="115"/>
        <end position="152"/>
    </location>
</feature>
<evidence type="ECO:0000256" key="3">
    <source>
        <dbReference type="ARBA" id="ARBA00007317"/>
    </source>
</evidence>
<dbReference type="Pfam" id="PF02817">
    <property type="entry name" value="E3_binding"/>
    <property type="match status" value="1"/>
</dbReference>
<dbReference type="InterPro" id="IPR000089">
    <property type="entry name" value="Biotin_lipoyl"/>
</dbReference>
<evidence type="ECO:0000256" key="6">
    <source>
        <dbReference type="ARBA" id="ARBA00022532"/>
    </source>
</evidence>
<feature type="domain" description="Lipoyl-binding" evidence="13">
    <location>
        <begin position="2"/>
        <end position="78"/>
    </location>
</feature>
<evidence type="ECO:0000259" key="14">
    <source>
        <dbReference type="PROSITE" id="PS51826"/>
    </source>
</evidence>
<dbReference type="PROSITE" id="PS50968">
    <property type="entry name" value="BIOTINYL_LIPOYL"/>
    <property type="match status" value="1"/>
</dbReference>
<dbReference type="InterPro" id="IPR050537">
    <property type="entry name" value="2-oxoacid_dehydrogenase"/>
</dbReference>
<evidence type="ECO:0000256" key="10">
    <source>
        <dbReference type="ARBA" id="ARBA00052761"/>
    </source>
</evidence>
<dbReference type="InterPro" id="IPR004167">
    <property type="entry name" value="PSBD"/>
</dbReference>
<dbReference type="Gene3D" id="3.30.559.10">
    <property type="entry name" value="Chloramphenicol acetyltransferase-like domain"/>
    <property type="match status" value="1"/>
</dbReference>
<comment type="cofactor">
    <cofactor evidence="11">
        <name>(R)-lipoate</name>
        <dbReference type="ChEBI" id="CHEBI:83088"/>
    </cofactor>
    <text evidence="11">Binds 1 lipoyl cofactor covalently.</text>
</comment>
<comment type="similarity">
    <text evidence="3 11">Belongs to the 2-oxoacid dehydrogenase family.</text>
</comment>
<evidence type="ECO:0000256" key="11">
    <source>
        <dbReference type="RuleBase" id="RU361138"/>
    </source>
</evidence>
<evidence type="ECO:0000256" key="1">
    <source>
        <dbReference type="ARBA" id="ARBA00004052"/>
    </source>
</evidence>
<evidence type="ECO:0000256" key="9">
    <source>
        <dbReference type="ARBA" id="ARBA00023315"/>
    </source>
</evidence>
<evidence type="ECO:0000256" key="12">
    <source>
        <dbReference type="SAM" id="MobiDB-lite"/>
    </source>
</evidence>
<dbReference type="EMBL" id="JANRMI010000002">
    <property type="protein sequence ID" value="MDG0815881.1"/>
    <property type="molecule type" value="Genomic_DNA"/>
</dbReference>
<dbReference type="InterPro" id="IPR011053">
    <property type="entry name" value="Single_hybrid_motif"/>
</dbReference>
<sequence>MKQEIKVPAVGESITEATIGSWTKKSGDFVKRNEVLMLLETDKASVDVVAENDGVLTILPGSEAGAVVQIGATVATLDTDAKASAAPAAEAPKAAPAAPAQAASTQPASGAASQHLSPAVQRIVTENKIDTSTVQGTGKDGRLTKGDVLGAPAGTASSAPSAPAAAPAKAAAPTVVPMATGPSKQGDKKLVPMTTIRKRIAEKLKEAQNTAALLTTFNEIDMGKVMDLRAKYKDKFKEKFGLNLGFNGFFVKASVEALKSFPAVNAWIVGTDIEYHNYYNIGIAVSTEKGLMVPNVKDADTLSLAGIEIAVRDLAAKGRDGKITPNDLGGGTFSITNGGVFGSLLSTPILNAPQSAILGLHKIQDRPMAINGKVEIRPMMYVALTYDHRIVDGKEAVSFLVKIKELIEDPERLLLEV</sequence>
<dbReference type="InterPro" id="IPR006255">
    <property type="entry name" value="SucB"/>
</dbReference>
<evidence type="ECO:0000256" key="8">
    <source>
        <dbReference type="ARBA" id="ARBA00022823"/>
    </source>
</evidence>
<comment type="function">
    <text evidence="1 11">E2 component of the 2-oxoglutarate dehydrogenase (OGDH) complex which catalyzes the second step in the conversion of 2-oxoglutarate to succinyl-CoA and CO(2).</text>
</comment>
<comment type="caution">
    <text evidence="15">The sequence shown here is derived from an EMBL/GenBank/DDBJ whole genome shotgun (WGS) entry which is preliminary data.</text>
</comment>
<keyword evidence="8 11" id="KW-0450">Lipoyl</keyword>
<evidence type="ECO:0000313" key="15">
    <source>
        <dbReference type="EMBL" id="MDG0815881.1"/>
    </source>
</evidence>
<dbReference type="Pfam" id="PF00198">
    <property type="entry name" value="2-oxoacid_dh"/>
    <property type="match status" value="1"/>
</dbReference>
<evidence type="ECO:0000313" key="16">
    <source>
        <dbReference type="Proteomes" id="UP001152321"/>
    </source>
</evidence>
<dbReference type="SUPFAM" id="SSF47005">
    <property type="entry name" value="Peripheral subunit-binding domain of 2-oxo acid dehydrogenase complex"/>
    <property type="match status" value="1"/>
</dbReference>
<keyword evidence="7 11" id="KW-0808">Transferase</keyword>
<dbReference type="Gene3D" id="2.40.50.100">
    <property type="match status" value="1"/>
</dbReference>
<evidence type="ECO:0000259" key="13">
    <source>
        <dbReference type="PROSITE" id="PS50968"/>
    </source>
</evidence>
<evidence type="ECO:0000256" key="7">
    <source>
        <dbReference type="ARBA" id="ARBA00022679"/>
    </source>
</evidence>
<dbReference type="InterPro" id="IPR036625">
    <property type="entry name" value="E3-bd_dom_sf"/>
</dbReference>
<dbReference type="CDD" id="cd06849">
    <property type="entry name" value="lipoyl_domain"/>
    <property type="match status" value="1"/>
</dbReference>
<dbReference type="InterPro" id="IPR001078">
    <property type="entry name" value="2-oxoacid_DH_actylTfrase"/>
</dbReference>
<dbReference type="PROSITE" id="PS51826">
    <property type="entry name" value="PSBD"/>
    <property type="match status" value="1"/>
</dbReference>